<comment type="caution">
    <text evidence="1">The sequence shown here is derived from an EMBL/GenBank/DDBJ whole genome shotgun (WGS) entry which is preliminary data.</text>
</comment>
<dbReference type="Pfam" id="PF12672">
    <property type="entry name" value="DUF3793"/>
    <property type="match status" value="1"/>
</dbReference>
<reference evidence="1 2" key="2">
    <citation type="submission" date="2017-10" db="EMBL/GenBank/DDBJ databases">
        <authorList>
            <person name="Banno H."/>
            <person name="Chua N.-H."/>
        </authorList>
    </citation>
    <scope>NUCLEOTIDE SEQUENCE [LARGE SCALE GENOMIC DNA]</scope>
    <source>
        <strain evidence="1 2">JK626</strain>
    </source>
</reference>
<evidence type="ECO:0000313" key="2">
    <source>
        <dbReference type="Proteomes" id="UP000225889"/>
    </source>
</evidence>
<dbReference type="RefSeq" id="WP_099392153.1">
    <property type="nucleotide sequence ID" value="NZ_PDYF01000017.1"/>
</dbReference>
<protein>
    <recommendedName>
        <fullName evidence="3">DUF3793 domain-containing protein</fullName>
    </recommendedName>
</protein>
<gene>
    <name evidence="1" type="ORF">CSX01_09080</name>
</gene>
<accession>A0A2G3DUE5</accession>
<reference evidence="1 2" key="1">
    <citation type="submission" date="2017-10" db="EMBL/GenBank/DDBJ databases">
        <title>Resolving the taxonomy of Roseburia spp., Eubacterium rectale and Agathobacter spp. through phylogenomic analysis.</title>
        <authorList>
            <person name="Sheridan P.O."/>
            <person name="Walker A.W."/>
            <person name="Duncan S.H."/>
            <person name="Scott K.P."/>
            <person name="Toole P.W.O."/>
            <person name="Luis P."/>
            <person name="Flint H.J."/>
        </authorList>
    </citation>
    <scope>NUCLEOTIDE SEQUENCE [LARGE SCALE GENOMIC DNA]</scope>
    <source>
        <strain evidence="1 2">JK626</strain>
    </source>
</reference>
<dbReference type="Proteomes" id="UP000225889">
    <property type="component" value="Unassembled WGS sequence"/>
</dbReference>
<sequence>MSEEVFEIVCSMDRRKVELQIVLQCAPTLAGLKTSNLLILPKDLEEQARVILRHTGLVGYRLVYDRHRVVFLVFKRDMLISYLKSDEVKSFLASYEYDIDCFGACLKTFQRRYEDFVKSRKNFPHEMGAFLGYPMCDVKGFIENEGDGFLIAGYWKVYGDANRTKQLFELFDETKDDMVCMLSKGYTLNQIISEQSRASLAS</sequence>
<evidence type="ECO:0008006" key="3">
    <source>
        <dbReference type="Google" id="ProtNLM"/>
    </source>
</evidence>
<evidence type="ECO:0000313" key="1">
    <source>
        <dbReference type="EMBL" id="PHU34561.1"/>
    </source>
</evidence>
<dbReference type="InterPro" id="IPR024523">
    <property type="entry name" value="DUF3793"/>
</dbReference>
<dbReference type="AlphaFoldDB" id="A0A2G3DUE5"/>
<name>A0A2G3DUE5_9FIRM</name>
<proteinExistence type="predicted"/>
<organism evidence="1 2">
    <name type="scientific">Pseudobutyrivibrio ruminis</name>
    <dbReference type="NCBI Taxonomy" id="46206"/>
    <lineage>
        <taxon>Bacteria</taxon>
        <taxon>Bacillati</taxon>
        <taxon>Bacillota</taxon>
        <taxon>Clostridia</taxon>
        <taxon>Lachnospirales</taxon>
        <taxon>Lachnospiraceae</taxon>
        <taxon>Pseudobutyrivibrio</taxon>
    </lineage>
</organism>
<dbReference type="EMBL" id="PDYF01000017">
    <property type="protein sequence ID" value="PHU34561.1"/>
    <property type="molecule type" value="Genomic_DNA"/>
</dbReference>